<dbReference type="EMBL" id="JBHSUA010000015">
    <property type="protein sequence ID" value="MFC6396884.1"/>
    <property type="molecule type" value="Genomic_DNA"/>
</dbReference>
<dbReference type="Proteomes" id="UP001596266">
    <property type="component" value="Unassembled WGS sequence"/>
</dbReference>
<dbReference type="PANTHER" id="PTHR30168:SF0">
    <property type="entry name" value="INNER MEMBRANE PROTEIN"/>
    <property type="match status" value="1"/>
</dbReference>
<dbReference type="InterPro" id="IPR007343">
    <property type="entry name" value="Uncharacterised_pept_Zn_put"/>
</dbReference>
<gene>
    <name evidence="6" type="ORF">ACFP57_07795</name>
</gene>
<protein>
    <submittedName>
        <fullName evidence="6">Neutral zinc metallopeptidase</fullName>
    </submittedName>
</protein>
<evidence type="ECO:0000313" key="7">
    <source>
        <dbReference type="Proteomes" id="UP001596266"/>
    </source>
</evidence>
<keyword evidence="7" id="KW-1185">Reference proteome</keyword>
<keyword evidence="4 5" id="KW-0472">Membrane</keyword>
<evidence type="ECO:0000256" key="5">
    <source>
        <dbReference type="SAM" id="Phobius"/>
    </source>
</evidence>
<reference evidence="7" key="1">
    <citation type="journal article" date="2019" name="Int. J. Syst. Evol. Microbiol.">
        <title>The Global Catalogue of Microorganisms (GCM) 10K type strain sequencing project: providing services to taxonomists for standard genome sequencing and annotation.</title>
        <authorList>
            <consortium name="The Broad Institute Genomics Platform"/>
            <consortium name="The Broad Institute Genome Sequencing Center for Infectious Disease"/>
            <person name="Wu L."/>
            <person name="Ma J."/>
        </authorList>
    </citation>
    <scope>NUCLEOTIDE SEQUENCE [LARGE SCALE GENOMIC DNA]</scope>
    <source>
        <strain evidence="7">CGMCC 1.15277</strain>
    </source>
</reference>
<organism evidence="6 7">
    <name type="scientific">Luteococcus sanguinis</name>
    <dbReference type="NCBI Taxonomy" id="174038"/>
    <lineage>
        <taxon>Bacteria</taxon>
        <taxon>Bacillati</taxon>
        <taxon>Actinomycetota</taxon>
        <taxon>Actinomycetes</taxon>
        <taxon>Propionibacteriales</taxon>
        <taxon>Propionibacteriaceae</taxon>
        <taxon>Luteococcus</taxon>
    </lineage>
</organism>
<evidence type="ECO:0000313" key="6">
    <source>
        <dbReference type="EMBL" id="MFC6396884.1"/>
    </source>
</evidence>
<evidence type="ECO:0000256" key="4">
    <source>
        <dbReference type="ARBA" id="ARBA00023136"/>
    </source>
</evidence>
<comment type="caution">
    <text evidence="6">The sequence shown here is derived from an EMBL/GenBank/DDBJ whole genome shotgun (WGS) entry which is preliminary data.</text>
</comment>
<evidence type="ECO:0000256" key="3">
    <source>
        <dbReference type="ARBA" id="ARBA00022989"/>
    </source>
</evidence>
<name>A0ABW1X055_9ACTN</name>
<feature type="transmembrane region" description="Helical" evidence="5">
    <location>
        <begin position="27"/>
        <end position="46"/>
    </location>
</feature>
<proteinExistence type="predicted"/>
<comment type="subcellular location">
    <subcellularLocation>
        <location evidence="1">Membrane</location>
        <topology evidence="1">Single-pass membrane protein</topology>
    </subcellularLocation>
</comment>
<sequence length="293" mass="30499">MDFNQNAQLDPSQVINAGGSGGSGGGVAIGGGLGIIIVILGLIFGFNPADVLGATGDSGTQTTSASQNNCTSGADVATNRECRWTAYVNSIQSYWASQFADGQYTKSPTIAFSGQVSTGCGTASSQVGPFYCPSDKKVYIDTEFADQLLQQLGAQGGDAAEAYILAHEYGHHVSDLTGQLGEVQAAGNQTGPTSPQVRLELQADCYAGVWFKNAASGNDAIISGITKDDLLRVADAAEAVGDDRIQESSSGRVSPESWTHGSAKMRHYWVSRGFDSGDPNVCSETFTTNNLEG</sequence>
<evidence type="ECO:0000256" key="2">
    <source>
        <dbReference type="ARBA" id="ARBA00022692"/>
    </source>
</evidence>
<dbReference type="Pfam" id="PF04228">
    <property type="entry name" value="Zn_peptidase"/>
    <property type="match status" value="1"/>
</dbReference>
<keyword evidence="2 5" id="KW-0812">Transmembrane</keyword>
<accession>A0ABW1X055</accession>
<dbReference type="RefSeq" id="WP_343884118.1">
    <property type="nucleotide sequence ID" value="NZ_BAAAKI010000001.1"/>
</dbReference>
<keyword evidence="3 5" id="KW-1133">Transmembrane helix</keyword>
<evidence type="ECO:0000256" key="1">
    <source>
        <dbReference type="ARBA" id="ARBA00004167"/>
    </source>
</evidence>
<dbReference type="PANTHER" id="PTHR30168">
    <property type="entry name" value="PUTATIVE MEMBRANE PROTEIN YPFJ"/>
    <property type="match status" value="1"/>
</dbReference>